<gene>
    <name evidence="1" type="ORF">Ahy_A10g050784</name>
</gene>
<accession>A0A445BAE3</accession>
<sequence>MKPGSSTSISVSLLSHLPCTVEIDQLEIQFNQPSCNFFVSNAQKPQSVGVSDTQQHRVETSTSLYLLFQIKVENSNASLICCRAESPASLDSLPIWTLDDCMQSVPIKDSILVLSGQKIIQVEEPEPQVDVRLGAFGPA</sequence>
<protein>
    <submittedName>
        <fullName evidence="1">Uncharacterized protein</fullName>
    </submittedName>
</protein>
<reference evidence="1 2" key="1">
    <citation type="submission" date="2019-01" db="EMBL/GenBank/DDBJ databases">
        <title>Sequencing of cultivated peanut Arachis hypogaea provides insights into genome evolution and oil improvement.</title>
        <authorList>
            <person name="Chen X."/>
        </authorList>
    </citation>
    <scope>NUCLEOTIDE SEQUENCE [LARGE SCALE GENOMIC DNA]</scope>
    <source>
        <strain evidence="2">cv. Fuhuasheng</strain>
        <tissue evidence="1">Leaves</tissue>
    </source>
</reference>
<name>A0A445BAE3_ARAHY</name>
<evidence type="ECO:0000313" key="2">
    <source>
        <dbReference type="Proteomes" id="UP000289738"/>
    </source>
</evidence>
<dbReference type="Proteomes" id="UP000289738">
    <property type="component" value="Chromosome A10"/>
</dbReference>
<organism evidence="1 2">
    <name type="scientific">Arachis hypogaea</name>
    <name type="common">Peanut</name>
    <dbReference type="NCBI Taxonomy" id="3818"/>
    <lineage>
        <taxon>Eukaryota</taxon>
        <taxon>Viridiplantae</taxon>
        <taxon>Streptophyta</taxon>
        <taxon>Embryophyta</taxon>
        <taxon>Tracheophyta</taxon>
        <taxon>Spermatophyta</taxon>
        <taxon>Magnoliopsida</taxon>
        <taxon>eudicotyledons</taxon>
        <taxon>Gunneridae</taxon>
        <taxon>Pentapetalae</taxon>
        <taxon>rosids</taxon>
        <taxon>fabids</taxon>
        <taxon>Fabales</taxon>
        <taxon>Fabaceae</taxon>
        <taxon>Papilionoideae</taxon>
        <taxon>50 kb inversion clade</taxon>
        <taxon>dalbergioids sensu lato</taxon>
        <taxon>Dalbergieae</taxon>
        <taxon>Pterocarpus clade</taxon>
        <taxon>Arachis</taxon>
    </lineage>
</organism>
<proteinExistence type="predicted"/>
<dbReference type="PANTHER" id="PTHR14374:SF0">
    <property type="entry name" value="TRAFFICKING PROTEIN PARTICLE COMPLEX SUBUNIT 11"/>
    <property type="match status" value="1"/>
</dbReference>
<dbReference type="STRING" id="3818.A0A445BAE3"/>
<dbReference type="PANTHER" id="PTHR14374">
    <property type="entry name" value="FOIE GRAS"/>
    <property type="match status" value="1"/>
</dbReference>
<evidence type="ECO:0000313" key="1">
    <source>
        <dbReference type="EMBL" id="RYR35653.1"/>
    </source>
</evidence>
<dbReference type="EMBL" id="SDMP01000010">
    <property type="protein sequence ID" value="RYR35653.1"/>
    <property type="molecule type" value="Genomic_DNA"/>
</dbReference>
<dbReference type="AlphaFoldDB" id="A0A445BAE3"/>
<comment type="caution">
    <text evidence="1">The sequence shown here is derived from an EMBL/GenBank/DDBJ whole genome shotgun (WGS) entry which is preliminary data.</text>
</comment>
<keyword evidence="2" id="KW-1185">Reference proteome</keyword>